<dbReference type="Proteomes" id="UP001281147">
    <property type="component" value="Unassembled WGS sequence"/>
</dbReference>
<evidence type="ECO:0000313" key="1">
    <source>
        <dbReference type="EMBL" id="KAK3710461.1"/>
    </source>
</evidence>
<proteinExistence type="predicted"/>
<organism evidence="1 2">
    <name type="scientific">Vermiconidia calcicola</name>
    <dbReference type="NCBI Taxonomy" id="1690605"/>
    <lineage>
        <taxon>Eukaryota</taxon>
        <taxon>Fungi</taxon>
        <taxon>Dikarya</taxon>
        <taxon>Ascomycota</taxon>
        <taxon>Pezizomycotina</taxon>
        <taxon>Dothideomycetes</taxon>
        <taxon>Dothideomycetidae</taxon>
        <taxon>Mycosphaerellales</taxon>
        <taxon>Extremaceae</taxon>
        <taxon>Vermiconidia</taxon>
    </lineage>
</organism>
<reference evidence="1" key="1">
    <citation type="submission" date="2023-07" db="EMBL/GenBank/DDBJ databases">
        <title>Black Yeasts Isolated from many extreme environments.</title>
        <authorList>
            <person name="Coleine C."/>
            <person name="Stajich J.E."/>
            <person name="Selbmann L."/>
        </authorList>
    </citation>
    <scope>NUCLEOTIDE SEQUENCE</scope>
    <source>
        <strain evidence="1">CCFEE 5714</strain>
    </source>
</reference>
<evidence type="ECO:0000313" key="2">
    <source>
        <dbReference type="Proteomes" id="UP001281147"/>
    </source>
</evidence>
<keyword evidence="2" id="KW-1185">Reference proteome</keyword>
<protein>
    <submittedName>
        <fullName evidence="1">Uncharacterized protein</fullName>
    </submittedName>
</protein>
<gene>
    <name evidence="1" type="ORF">LTR37_010304</name>
</gene>
<sequence>MKRSLNEPADEIESANRKCIRTQVDKNINHDGTPAIQSEQLNKLVSGMEESTIGPKQRCGSRMEALPAELRTLIYQFALTEDGEIAITRHLKQPPLLRTCRQVRNEALQLWYTSNTFYIDVSDCDDTELYAFEQHLRNIDVDVWLPQATHVKI</sequence>
<comment type="caution">
    <text evidence="1">The sequence shown here is derived from an EMBL/GenBank/DDBJ whole genome shotgun (WGS) entry which is preliminary data.</text>
</comment>
<name>A0ACC3N5K9_9PEZI</name>
<dbReference type="EMBL" id="JAUTXU010000084">
    <property type="protein sequence ID" value="KAK3710461.1"/>
    <property type="molecule type" value="Genomic_DNA"/>
</dbReference>
<accession>A0ACC3N5K9</accession>